<keyword evidence="1" id="KW-0812">Transmembrane</keyword>
<feature type="transmembrane region" description="Helical" evidence="1">
    <location>
        <begin position="122"/>
        <end position="141"/>
    </location>
</feature>
<keyword evidence="1" id="KW-0472">Membrane</keyword>
<feature type="transmembrane region" description="Helical" evidence="1">
    <location>
        <begin position="46"/>
        <end position="65"/>
    </location>
</feature>
<accession>A0ABR2YAT4</accession>
<dbReference type="EMBL" id="JALJOT010000018">
    <property type="protein sequence ID" value="KAK9901241.1"/>
    <property type="molecule type" value="Genomic_DNA"/>
</dbReference>
<keyword evidence="3" id="KW-1185">Reference proteome</keyword>
<organism evidence="2 3">
    <name type="scientific">Coccomyxa subellipsoidea</name>
    <dbReference type="NCBI Taxonomy" id="248742"/>
    <lineage>
        <taxon>Eukaryota</taxon>
        <taxon>Viridiplantae</taxon>
        <taxon>Chlorophyta</taxon>
        <taxon>core chlorophytes</taxon>
        <taxon>Trebouxiophyceae</taxon>
        <taxon>Trebouxiophyceae incertae sedis</taxon>
        <taxon>Coccomyxaceae</taxon>
        <taxon>Coccomyxa</taxon>
    </lineage>
</organism>
<comment type="caution">
    <text evidence="2">The sequence shown here is derived from an EMBL/GenBank/DDBJ whole genome shotgun (WGS) entry which is preliminary data.</text>
</comment>
<evidence type="ECO:0008006" key="4">
    <source>
        <dbReference type="Google" id="ProtNLM"/>
    </source>
</evidence>
<dbReference type="Proteomes" id="UP001491310">
    <property type="component" value="Unassembled WGS sequence"/>
</dbReference>
<sequence length="146" mass="15732">MEAIPVISSGLFAGAALSVSIAEHPARQDIDPQQAMRQFERSYKRLAPLQIGLALVTAGSSLYLASKTGDQSKIYIAAGLGMAAMLPYTVICIFPTNHRLMSADKKEDTEVKRLFGKWEKLHAVRTAVGTLIFAGLTIAALQGTKK</sequence>
<protein>
    <recommendedName>
        <fullName evidence="4">DUF1772-domain-containing protein</fullName>
    </recommendedName>
</protein>
<reference evidence="2 3" key="1">
    <citation type="journal article" date="2024" name="Nat. Commun.">
        <title>Phylogenomics reveals the evolutionary origins of lichenization in chlorophyte algae.</title>
        <authorList>
            <person name="Puginier C."/>
            <person name="Libourel C."/>
            <person name="Otte J."/>
            <person name="Skaloud P."/>
            <person name="Haon M."/>
            <person name="Grisel S."/>
            <person name="Petersen M."/>
            <person name="Berrin J.G."/>
            <person name="Delaux P.M."/>
            <person name="Dal Grande F."/>
            <person name="Keller J."/>
        </authorList>
    </citation>
    <scope>NUCLEOTIDE SEQUENCE [LARGE SCALE GENOMIC DNA]</scope>
    <source>
        <strain evidence="2 3">SAG 216-7</strain>
    </source>
</reference>
<evidence type="ECO:0000313" key="3">
    <source>
        <dbReference type="Proteomes" id="UP001491310"/>
    </source>
</evidence>
<feature type="transmembrane region" description="Helical" evidence="1">
    <location>
        <begin position="74"/>
        <end position="96"/>
    </location>
</feature>
<dbReference type="InterPro" id="IPR013901">
    <property type="entry name" value="Anthrone_oxy"/>
</dbReference>
<evidence type="ECO:0000313" key="2">
    <source>
        <dbReference type="EMBL" id="KAK9901241.1"/>
    </source>
</evidence>
<name>A0ABR2YAT4_9CHLO</name>
<dbReference type="Pfam" id="PF08592">
    <property type="entry name" value="Anthrone_oxy"/>
    <property type="match status" value="1"/>
</dbReference>
<dbReference type="PANTHER" id="PTHR36535">
    <property type="entry name" value="YALI0E30327P"/>
    <property type="match status" value="1"/>
</dbReference>
<evidence type="ECO:0000256" key="1">
    <source>
        <dbReference type="SAM" id="Phobius"/>
    </source>
</evidence>
<dbReference type="PANTHER" id="PTHR36535:SF1">
    <property type="entry name" value="DUF1772 DOMAIN-CONTAINING PROTEIN"/>
    <property type="match status" value="1"/>
</dbReference>
<keyword evidence="1" id="KW-1133">Transmembrane helix</keyword>
<proteinExistence type="predicted"/>
<gene>
    <name evidence="2" type="ORF">WJX75_001879</name>
</gene>